<protein>
    <submittedName>
        <fullName evidence="2">Uncharacterized protein</fullName>
    </submittedName>
</protein>
<accession>A0A6A3ZDF0</accession>
<proteinExistence type="predicted"/>
<evidence type="ECO:0000313" key="4">
    <source>
        <dbReference type="Proteomes" id="UP000440367"/>
    </source>
</evidence>
<dbReference type="Proteomes" id="UP000429523">
    <property type="component" value="Unassembled WGS sequence"/>
</dbReference>
<evidence type="ECO:0000313" key="3">
    <source>
        <dbReference type="Proteomes" id="UP000429523"/>
    </source>
</evidence>
<evidence type="ECO:0000313" key="1">
    <source>
        <dbReference type="EMBL" id="KAE8930933.1"/>
    </source>
</evidence>
<dbReference type="AlphaFoldDB" id="A0A6A3ZDF0"/>
<name>A0A6A3ZDF0_9STRA</name>
<evidence type="ECO:0000313" key="2">
    <source>
        <dbReference type="EMBL" id="KAE9234798.1"/>
    </source>
</evidence>
<reference evidence="3 4" key="1">
    <citation type="submission" date="2018-08" db="EMBL/GenBank/DDBJ databases">
        <title>Genomic investigation of the strawberry pathogen Phytophthora fragariae indicates pathogenicity is determined by transcriptional variation in three key races.</title>
        <authorList>
            <person name="Adams T.M."/>
            <person name="Armitage A.D."/>
            <person name="Sobczyk M.K."/>
            <person name="Bates H.J."/>
            <person name="Dunwell J.M."/>
            <person name="Nellist C.F."/>
            <person name="Harrison R.J."/>
        </authorList>
    </citation>
    <scope>NUCLEOTIDE SEQUENCE [LARGE SCALE GENOMIC DNA]</scope>
    <source>
        <strain evidence="2 4">BC-1</strain>
        <strain evidence="1 3">NOV-9</strain>
    </source>
</reference>
<gene>
    <name evidence="2" type="ORF">PF002_g11694</name>
    <name evidence="1" type="ORF">PF009_g18992</name>
</gene>
<dbReference type="EMBL" id="QXGD01000542">
    <property type="protein sequence ID" value="KAE9234798.1"/>
    <property type="molecule type" value="Genomic_DNA"/>
</dbReference>
<comment type="caution">
    <text evidence="2">The sequence shown here is derived from an EMBL/GenBank/DDBJ whole genome shotgun (WGS) entry which is preliminary data.</text>
</comment>
<sequence>MERKVGNMMNDHAADVAELFAEELVMDLEEPDIDARVSKYFIDFDRLVDTSTASDVAANKNSLQASHEQMTSTTREVLPRAIKPSEQCSRGFSIRPHNHF</sequence>
<dbReference type="EMBL" id="QXGF01001310">
    <property type="protein sequence ID" value="KAE8930933.1"/>
    <property type="molecule type" value="Genomic_DNA"/>
</dbReference>
<organism evidence="2 4">
    <name type="scientific">Phytophthora fragariae</name>
    <dbReference type="NCBI Taxonomy" id="53985"/>
    <lineage>
        <taxon>Eukaryota</taxon>
        <taxon>Sar</taxon>
        <taxon>Stramenopiles</taxon>
        <taxon>Oomycota</taxon>
        <taxon>Peronosporomycetes</taxon>
        <taxon>Peronosporales</taxon>
        <taxon>Peronosporaceae</taxon>
        <taxon>Phytophthora</taxon>
    </lineage>
</organism>
<dbReference type="Proteomes" id="UP000440367">
    <property type="component" value="Unassembled WGS sequence"/>
</dbReference>